<dbReference type="EMBL" id="CM024794">
    <property type="protein sequence ID" value="KAG8001870.1"/>
    <property type="molecule type" value="Genomic_DNA"/>
</dbReference>
<gene>
    <name evidence="1" type="primary">NECTIN2</name>
    <name evidence="1" type="ORF">GBF38_012106</name>
</gene>
<evidence type="ECO:0000313" key="1">
    <source>
        <dbReference type="EMBL" id="KAG8001870.1"/>
    </source>
</evidence>
<sequence>MTVLSLNIVFLCVTDGNEEPIEIISSVTGVLGEDVYLSCRYVGESEVFSARWKHQMKVKSNLVQYKRIAGATNNHLFGRDGFSKPESAANLTIKVNVSSVELEGEYTCEFETEDDYHSGTAFLTVVAQPDIEVQVNAEIINGSHYQSVSCSALGGRPLPQISWLVDGLPPSNDSYTVNVSDTAHPNGTSTLSSILRFPTHVQDDDSVTCVVQHPTLPNPKLTTVRVETYTRPNVTIKAEMTQQGGSEFWVVSCVSSGGRPDTDISLALNAGEELHGVTTDTDSVSVLLPVEEYEGHNVTCVFDHPKFTPKETRVVTLPSLYLSVQLGNDTDGDFQDIESLELQEGQTDTVISLQITGNVPRYNITCTKDDEPLPEGVELVGSSLTVQGPLGHQHAGLFECFLSYNHLQAELKFNVTVNPRVIQPVPPTIRVDLQTEDGRSVIECSAADAVPAANMSWLLPEGVSGVPWFNFTSHNGSHSVRGVLLLPACSPWELTAECVINHPAFEEPENRSITLPLCAPPNITVNHSTEWKDGEEHTKVDCSVDSVATAASVTWHVGNSSISYVSESEVRADGLVSARSSVHFLSSLYAGQDLTCTVEHPSLEAPENRTIHIPVQKAHMLSVSVVRQQGSPLWLAVCDCRGEGAGTNLAWVLPENAKSQTFLQPNYKGEVQARLTYQFPLALHEGHNLTCVYQSKHGTTEEKTIHIPRYDITSVKVLNHTTPLQSRYGGEPVIHRLALQEHHQKQKVLLRVEGRVPEYDLICKRCDGSFVRMEGVAMVFQPELTEKDEGLYTCQASFYHHTATVNIQVEVMSEDRLHGENFPCPIFCLFSNLFIRKYLRSVIRLRPDTCGFDIRVFACVSAMLAMISFSSGLGILIIFVVVLWVCCKVSSRAEYKKQESLSPLTALMQEPGSPQVKQPLMTGEGYKESAPMISYSIVIDVKSTV</sequence>
<protein>
    <submittedName>
        <fullName evidence="1">Nectin-2</fullName>
    </submittedName>
</protein>
<evidence type="ECO:0000313" key="2">
    <source>
        <dbReference type="Proteomes" id="UP000805704"/>
    </source>
</evidence>
<name>A0ACB7EIC3_NIBAL</name>
<comment type="caution">
    <text evidence="1">The sequence shown here is derived from an EMBL/GenBank/DDBJ whole genome shotgun (WGS) entry which is preliminary data.</text>
</comment>
<reference evidence="1" key="1">
    <citation type="submission" date="2020-04" db="EMBL/GenBank/DDBJ databases">
        <title>A chromosome-scale assembly and high-density genetic map of the yellow drum (Nibea albiflora) genome.</title>
        <authorList>
            <person name="Xu D."/>
            <person name="Zhang W."/>
            <person name="Chen R."/>
            <person name="Tan P."/>
            <person name="Wang L."/>
            <person name="Song H."/>
            <person name="Tian L."/>
            <person name="Zhu Q."/>
            <person name="Wang B."/>
        </authorList>
    </citation>
    <scope>NUCLEOTIDE SEQUENCE</scope>
    <source>
        <strain evidence="1">ZJHYS-2018</strain>
    </source>
</reference>
<dbReference type="Proteomes" id="UP000805704">
    <property type="component" value="Chromosome 6"/>
</dbReference>
<accession>A0ACB7EIC3</accession>
<keyword evidence="2" id="KW-1185">Reference proteome</keyword>
<organism evidence="1 2">
    <name type="scientific">Nibea albiflora</name>
    <name type="common">Yellow drum</name>
    <name type="synonym">Corvina albiflora</name>
    <dbReference type="NCBI Taxonomy" id="240163"/>
    <lineage>
        <taxon>Eukaryota</taxon>
        <taxon>Metazoa</taxon>
        <taxon>Chordata</taxon>
        <taxon>Craniata</taxon>
        <taxon>Vertebrata</taxon>
        <taxon>Euteleostomi</taxon>
        <taxon>Actinopterygii</taxon>
        <taxon>Neopterygii</taxon>
        <taxon>Teleostei</taxon>
        <taxon>Neoteleostei</taxon>
        <taxon>Acanthomorphata</taxon>
        <taxon>Eupercaria</taxon>
        <taxon>Sciaenidae</taxon>
        <taxon>Nibea</taxon>
    </lineage>
</organism>
<proteinExistence type="predicted"/>